<accession>A0A917J6V7</accession>
<dbReference type="Pfam" id="PF00480">
    <property type="entry name" value="ROK"/>
    <property type="match status" value="1"/>
</dbReference>
<dbReference type="InterPro" id="IPR000600">
    <property type="entry name" value="ROK"/>
</dbReference>
<name>A0A917J6V7_9SPHI</name>
<dbReference type="CDD" id="cd23763">
    <property type="entry name" value="ASKHA_ATPase_ROK"/>
    <property type="match status" value="1"/>
</dbReference>
<dbReference type="PANTHER" id="PTHR18964">
    <property type="entry name" value="ROK (REPRESSOR, ORF, KINASE) FAMILY"/>
    <property type="match status" value="1"/>
</dbReference>
<evidence type="ECO:0000313" key="2">
    <source>
        <dbReference type="EMBL" id="GGI49813.1"/>
    </source>
</evidence>
<dbReference type="EMBL" id="BMDO01000002">
    <property type="protein sequence ID" value="GGI49813.1"/>
    <property type="molecule type" value="Genomic_DNA"/>
</dbReference>
<evidence type="ECO:0000313" key="3">
    <source>
        <dbReference type="Proteomes" id="UP000662074"/>
    </source>
</evidence>
<dbReference type="Gene3D" id="3.30.420.40">
    <property type="match status" value="2"/>
</dbReference>
<comment type="similarity">
    <text evidence="1">Belongs to the ROK (NagC/XylR) family.</text>
</comment>
<dbReference type="SUPFAM" id="SSF53067">
    <property type="entry name" value="Actin-like ATPase domain"/>
    <property type="match status" value="1"/>
</dbReference>
<dbReference type="RefSeq" id="WP_188414476.1">
    <property type="nucleotide sequence ID" value="NZ_BMDO01000002.1"/>
</dbReference>
<organism evidence="2 3">
    <name type="scientific">Mucilaginibacter galii</name>
    <dbReference type="NCBI Taxonomy" id="2005073"/>
    <lineage>
        <taxon>Bacteria</taxon>
        <taxon>Pseudomonadati</taxon>
        <taxon>Bacteroidota</taxon>
        <taxon>Sphingobacteriia</taxon>
        <taxon>Sphingobacteriales</taxon>
        <taxon>Sphingobacteriaceae</taxon>
        <taxon>Mucilaginibacter</taxon>
    </lineage>
</organism>
<evidence type="ECO:0008006" key="4">
    <source>
        <dbReference type="Google" id="ProtNLM"/>
    </source>
</evidence>
<dbReference type="AlphaFoldDB" id="A0A917J6V7"/>
<proteinExistence type="inferred from homology"/>
<dbReference type="Proteomes" id="UP000662074">
    <property type="component" value="Unassembled WGS sequence"/>
</dbReference>
<evidence type="ECO:0000256" key="1">
    <source>
        <dbReference type="ARBA" id="ARBA00006479"/>
    </source>
</evidence>
<comment type="caution">
    <text evidence="2">The sequence shown here is derived from an EMBL/GenBank/DDBJ whole genome shotgun (WGS) entry which is preliminary data.</text>
</comment>
<sequence>MFFINSNRYILGADIGGSHITAAIIDGKEHKIVDDTIVRMPVDPSAVSSVILDTWAEAITQVLHKAADAKPGFLAFAMPGPFNYRDGISLIKGLHKYDLLYGINVKDYLSEHLNLPPHCIGLVNDAQAFLEGEIRVNGYDKLKKTLGVTLGTGLGTAISYNGNTNDMNFAMLPFLNGFAEEYLSTRWFVSKYNQLSGQTVSNVKDMLMQEQYTVIDAVFEEFTHNFSQFLVSVINQESIEVVIIGGNIAKAEDRFLTTLKNDLNKNGVLTKPCNILIANVGELSAMIGAALQLNENII</sequence>
<reference evidence="2" key="1">
    <citation type="journal article" date="2014" name="Int. J. Syst. Evol. Microbiol.">
        <title>Complete genome sequence of Corynebacterium casei LMG S-19264T (=DSM 44701T), isolated from a smear-ripened cheese.</title>
        <authorList>
            <consortium name="US DOE Joint Genome Institute (JGI-PGF)"/>
            <person name="Walter F."/>
            <person name="Albersmeier A."/>
            <person name="Kalinowski J."/>
            <person name="Ruckert C."/>
        </authorList>
    </citation>
    <scope>NUCLEOTIDE SEQUENCE</scope>
    <source>
        <strain evidence="2">CCM 8711</strain>
    </source>
</reference>
<dbReference type="PANTHER" id="PTHR18964:SF149">
    <property type="entry name" value="BIFUNCTIONAL UDP-N-ACETYLGLUCOSAMINE 2-EPIMERASE_N-ACETYLMANNOSAMINE KINASE"/>
    <property type="match status" value="1"/>
</dbReference>
<dbReference type="InterPro" id="IPR043129">
    <property type="entry name" value="ATPase_NBD"/>
</dbReference>
<protein>
    <recommendedName>
        <fullName evidence="4">ROK family protein</fullName>
    </recommendedName>
</protein>
<keyword evidence="3" id="KW-1185">Reference proteome</keyword>
<gene>
    <name evidence="2" type="ORF">GCM10011425_10250</name>
</gene>
<reference evidence="2" key="2">
    <citation type="submission" date="2020-09" db="EMBL/GenBank/DDBJ databases">
        <authorList>
            <person name="Sun Q."/>
            <person name="Sedlacek I."/>
        </authorList>
    </citation>
    <scope>NUCLEOTIDE SEQUENCE</scope>
    <source>
        <strain evidence="2">CCM 8711</strain>
    </source>
</reference>